<name>A0A154LBH0_9PROT</name>
<dbReference type="OrthoDB" id="9793626at2"/>
<evidence type="ECO:0000313" key="8">
    <source>
        <dbReference type="Proteomes" id="UP000076335"/>
    </source>
</evidence>
<evidence type="ECO:0000256" key="2">
    <source>
        <dbReference type="ARBA" id="ARBA00023002"/>
    </source>
</evidence>
<feature type="domain" description="D-isomer specific 2-hydroxyacid dehydrogenase NAD-binding" evidence="6">
    <location>
        <begin position="111"/>
        <end position="283"/>
    </location>
</feature>
<dbReference type="InterPro" id="IPR006140">
    <property type="entry name" value="D-isomer_DH_NAD-bd"/>
</dbReference>
<keyword evidence="1" id="KW-0521">NADP</keyword>
<dbReference type="AlphaFoldDB" id="A0A154LBH0"/>
<feature type="domain" description="D-isomer specific 2-hydroxyacid dehydrogenase catalytic" evidence="5">
    <location>
        <begin position="8"/>
        <end position="315"/>
    </location>
</feature>
<protein>
    <submittedName>
        <fullName evidence="7">Dihydrofolate reductase</fullName>
    </submittedName>
</protein>
<dbReference type="EMBL" id="LPVY01000001">
    <property type="protein sequence ID" value="KZB69500.1"/>
    <property type="molecule type" value="Genomic_DNA"/>
</dbReference>
<accession>A0A154LBH0</accession>
<comment type="caution">
    <text evidence="7">The sequence shown here is derived from an EMBL/GenBank/DDBJ whole genome shotgun (WGS) entry which is preliminary data.</text>
</comment>
<evidence type="ECO:0000259" key="6">
    <source>
        <dbReference type="Pfam" id="PF02826"/>
    </source>
</evidence>
<comment type="similarity">
    <text evidence="4">Belongs to the D-isomer specific 2-hydroxyacid dehydrogenase family.</text>
</comment>
<dbReference type="PANTHER" id="PTHR10996:SF178">
    <property type="entry name" value="2-HYDROXYACID DEHYDROGENASE YGL185C-RELATED"/>
    <property type="match status" value="1"/>
</dbReference>
<evidence type="ECO:0000259" key="5">
    <source>
        <dbReference type="Pfam" id="PF00389"/>
    </source>
</evidence>
<dbReference type="InterPro" id="IPR036291">
    <property type="entry name" value="NAD(P)-bd_dom_sf"/>
</dbReference>
<dbReference type="Gene3D" id="3.40.50.720">
    <property type="entry name" value="NAD(P)-binding Rossmann-like Domain"/>
    <property type="match status" value="2"/>
</dbReference>
<dbReference type="RefSeq" id="WP_062947813.1">
    <property type="nucleotide sequence ID" value="NZ_LPVY01000001.1"/>
</dbReference>
<organism evidence="7 8">
    <name type="scientific">Thalassospira lucentensis</name>
    <dbReference type="NCBI Taxonomy" id="168935"/>
    <lineage>
        <taxon>Bacteria</taxon>
        <taxon>Pseudomonadati</taxon>
        <taxon>Pseudomonadota</taxon>
        <taxon>Alphaproteobacteria</taxon>
        <taxon>Rhodospirillales</taxon>
        <taxon>Thalassospiraceae</taxon>
        <taxon>Thalassospira</taxon>
    </lineage>
</organism>
<dbReference type="PANTHER" id="PTHR10996">
    <property type="entry name" value="2-HYDROXYACID DEHYDROGENASE-RELATED"/>
    <property type="match status" value="1"/>
</dbReference>
<dbReference type="GO" id="GO:0016618">
    <property type="term" value="F:hydroxypyruvate reductase [NAD(P)H] activity"/>
    <property type="evidence" value="ECO:0007669"/>
    <property type="project" value="TreeGrafter"/>
</dbReference>
<dbReference type="GO" id="GO:0051287">
    <property type="term" value="F:NAD binding"/>
    <property type="evidence" value="ECO:0007669"/>
    <property type="project" value="InterPro"/>
</dbReference>
<keyword evidence="3" id="KW-0520">NAD</keyword>
<dbReference type="SUPFAM" id="SSF51735">
    <property type="entry name" value="NAD(P)-binding Rossmann-fold domains"/>
    <property type="match status" value="1"/>
</dbReference>
<dbReference type="SUPFAM" id="SSF52283">
    <property type="entry name" value="Formate/glycerate dehydrogenase catalytic domain-like"/>
    <property type="match status" value="1"/>
</dbReference>
<reference evidence="7 8" key="1">
    <citation type="submission" date="2015-12" db="EMBL/GenBank/DDBJ databases">
        <title>Genome sequence of Thalassospira lucentensis MCCC 1A02072.</title>
        <authorList>
            <person name="Lu L."/>
            <person name="Lai Q."/>
            <person name="Shao Z."/>
            <person name="Qian P."/>
        </authorList>
    </citation>
    <scope>NUCLEOTIDE SEQUENCE [LARGE SCALE GENOMIC DNA]</scope>
    <source>
        <strain evidence="7 8">MCCC 1A02072</strain>
    </source>
</reference>
<evidence type="ECO:0000313" key="7">
    <source>
        <dbReference type="EMBL" id="KZB69500.1"/>
    </source>
</evidence>
<dbReference type="GO" id="GO:0030267">
    <property type="term" value="F:glyoxylate reductase (NADPH) activity"/>
    <property type="evidence" value="ECO:0007669"/>
    <property type="project" value="TreeGrafter"/>
</dbReference>
<evidence type="ECO:0000256" key="4">
    <source>
        <dbReference type="RuleBase" id="RU003719"/>
    </source>
</evidence>
<dbReference type="Proteomes" id="UP000076335">
    <property type="component" value="Unassembled WGS sequence"/>
</dbReference>
<dbReference type="Pfam" id="PF00389">
    <property type="entry name" value="2-Hacid_dh"/>
    <property type="match status" value="1"/>
</dbReference>
<dbReference type="Pfam" id="PF02826">
    <property type="entry name" value="2-Hacid_dh_C"/>
    <property type="match status" value="1"/>
</dbReference>
<sequence length="315" mass="33715">MSRSDKHILVVSAIRPRHMEELAAKYELHRWDQATDKDAFLANVADRITALVSTAGVGVPTELIGKLPNLRVITSFGVGYDAIDIAACTARGIRVSNTPDVLNDDVADTAIMLLLATLRRLVVGDHWARSGQWSEKGAMPLTTTARGKKLGIVGLGRIGQAIAARAEPIGMEIGYFGRSKKPVDYHYEADLIGLANWADVLMISCPGGAATQGIINADVLKALGPRGFVINIARGSVIDEPALIAALRDGVIAGAGLDVFHNEPHMDRAFAEFDNVVLYPHNASGTVETRDAMAQMVVDNLAQWFADGTLVSPVN</sequence>
<gene>
    <name evidence="7" type="ORF">AUP42_00360</name>
</gene>
<proteinExistence type="inferred from homology"/>
<dbReference type="InterPro" id="IPR050223">
    <property type="entry name" value="D-isomer_2-hydroxyacid_DH"/>
</dbReference>
<keyword evidence="2 4" id="KW-0560">Oxidoreductase</keyword>
<dbReference type="InterPro" id="IPR006139">
    <property type="entry name" value="D-isomer_2_OHA_DH_cat_dom"/>
</dbReference>
<dbReference type="FunFam" id="3.40.50.720:FF:000213">
    <property type="entry name" value="Putative 2-hydroxyacid dehydrogenase"/>
    <property type="match status" value="1"/>
</dbReference>
<dbReference type="GO" id="GO:0005829">
    <property type="term" value="C:cytosol"/>
    <property type="evidence" value="ECO:0007669"/>
    <property type="project" value="TreeGrafter"/>
</dbReference>
<evidence type="ECO:0000256" key="1">
    <source>
        <dbReference type="ARBA" id="ARBA00022857"/>
    </source>
</evidence>
<dbReference type="CDD" id="cd12156">
    <property type="entry name" value="HPPR"/>
    <property type="match status" value="1"/>
</dbReference>
<evidence type="ECO:0000256" key="3">
    <source>
        <dbReference type="ARBA" id="ARBA00023027"/>
    </source>
</evidence>